<protein>
    <submittedName>
        <fullName evidence="2">Flagellar biosynthesis/type III secretory pathway chaperone</fullName>
    </submittedName>
</protein>
<evidence type="ECO:0000313" key="2">
    <source>
        <dbReference type="EMBL" id="MBP1907236.1"/>
    </source>
</evidence>
<evidence type="ECO:0000313" key="3">
    <source>
        <dbReference type="Proteomes" id="UP001519272"/>
    </source>
</evidence>
<proteinExistence type="predicted"/>
<dbReference type="InterPro" id="IPR036679">
    <property type="entry name" value="FlgN-like_sf"/>
</dbReference>
<reference evidence="2 3" key="1">
    <citation type="submission" date="2021-03" db="EMBL/GenBank/DDBJ databases">
        <title>Genomic Encyclopedia of Type Strains, Phase IV (KMG-IV): sequencing the most valuable type-strain genomes for metagenomic binning, comparative biology and taxonomic classification.</title>
        <authorList>
            <person name="Goeker M."/>
        </authorList>
    </citation>
    <scope>NUCLEOTIDE SEQUENCE [LARGE SCALE GENOMIC DNA]</scope>
    <source>
        <strain evidence="2 3">DSM 14349</strain>
    </source>
</reference>
<keyword evidence="3" id="KW-1185">Reference proteome</keyword>
<sequence>MTVDRLIHTLQQLDDHHREMIDIANEKKQAIIKDDVNGLIQIMNQESRVLKKIELSEAERIESCNQLLRDRGIKSQLNLTITELTRLVFDPEEKQKLQQAQLQLSTTLAEVKQINDLNQQLIQQSLSFLEFSLELFGGRQDQEVTYHHPADKFGGVQRPGLFDTRG</sequence>
<dbReference type="SUPFAM" id="SSF140566">
    <property type="entry name" value="FlgN-like"/>
    <property type="match status" value="1"/>
</dbReference>
<keyword evidence="2" id="KW-0969">Cilium</keyword>
<dbReference type="RefSeq" id="WP_210090816.1">
    <property type="nucleotide sequence ID" value="NZ_JAGGKG010000023.1"/>
</dbReference>
<evidence type="ECO:0000256" key="1">
    <source>
        <dbReference type="ARBA" id="ARBA00022795"/>
    </source>
</evidence>
<dbReference type="InterPro" id="IPR007809">
    <property type="entry name" value="FlgN-like"/>
</dbReference>
<dbReference type="EMBL" id="JAGGKG010000023">
    <property type="protein sequence ID" value="MBP1907236.1"/>
    <property type="molecule type" value="Genomic_DNA"/>
</dbReference>
<gene>
    <name evidence="2" type="ORF">J2Z32_003911</name>
</gene>
<dbReference type="Proteomes" id="UP001519272">
    <property type="component" value="Unassembled WGS sequence"/>
</dbReference>
<organism evidence="2 3">
    <name type="scientific">Paenibacillus turicensis</name>
    <dbReference type="NCBI Taxonomy" id="160487"/>
    <lineage>
        <taxon>Bacteria</taxon>
        <taxon>Bacillati</taxon>
        <taxon>Bacillota</taxon>
        <taxon>Bacilli</taxon>
        <taxon>Bacillales</taxon>
        <taxon>Paenibacillaceae</taxon>
        <taxon>Paenibacillus</taxon>
    </lineage>
</organism>
<keyword evidence="1" id="KW-1005">Bacterial flagellum biogenesis</keyword>
<dbReference type="Pfam" id="PF05130">
    <property type="entry name" value="FlgN"/>
    <property type="match status" value="1"/>
</dbReference>
<accession>A0ABS4FXC3</accession>
<keyword evidence="2" id="KW-0966">Cell projection</keyword>
<keyword evidence="2" id="KW-0282">Flagellum</keyword>
<name>A0ABS4FXC3_9BACL</name>
<dbReference type="Gene3D" id="1.20.58.300">
    <property type="entry name" value="FlgN-like"/>
    <property type="match status" value="1"/>
</dbReference>
<comment type="caution">
    <text evidence="2">The sequence shown here is derived from an EMBL/GenBank/DDBJ whole genome shotgun (WGS) entry which is preliminary data.</text>
</comment>